<evidence type="ECO:0000313" key="6">
    <source>
        <dbReference type="EMBL" id="KAF9481853.1"/>
    </source>
</evidence>
<evidence type="ECO:0000256" key="5">
    <source>
        <dbReference type="PROSITE-ProRule" id="PRU00708"/>
    </source>
</evidence>
<evidence type="ECO:0000256" key="4">
    <source>
        <dbReference type="ARBA" id="ARBA00044511"/>
    </source>
</evidence>
<dbReference type="Pfam" id="PF13812">
    <property type="entry name" value="PPR_3"/>
    <property type="match status" value="1"/>
</dbReference>
<evidence type="ECO:0000256" key="3">
    <source>
        <dbReference type="ARBA" id="ARBA00044493"/>
    </source>
</evidence>
<feature type="repeat" description="PPR" evidence="5">
    <location>
        <begin position="695"/>
        <end position="729"/>
    </location>
</feature>
<dbReference type="PANTHER" id="PTHR47447">
    <property type="entry name" value="OS03G0856100 PROTEIN"/>
    <property type="match status" value="1"/>
</dbReference>
<evidence type="ECO:0000313" key="7">
    <source>
        <dbReference type="Proteomes" id="UP000807469"/>
    </source>
</evidence>
<protein>
    <recommendedName>
        <fullName evidence="8">Pentatricopeptide repeat-containing protein</fullName>
    </recommendedName>
</protein>
<evidence type="ECO:0000256" key="2">
    <source>
        <dbReference type="ARBA" id="ARBA00022737"/>
    </source>
</evidence>
<gene>
    <name evidence="6" type="ORF">BDN70DRAFT_875804</name>
</gene>
<comment type="subunit">
    <text evidence="4">Binds to mitochondrial small subunit 15S rRNA.</text>
</comment>
<dbReference type="Proteomes" id="UP000807469">
    <property type="component" value="Unassembled WGS sequence"/>
</dbReference>
<dbReference type="EMBL" id="MU155173">
    <property type="protein sequence ID" value="KAF9481853.1"/>
    <property type="molecule type" value="Genomic_DNA"/>
</dbReference>
<dbReference type="Pfam" id="PF01535">
    <property type="entry name" value="PPR"/>
    <property type="match status" value="1"/>
</dbReference>
<organism evidence="6 7">
    <name type="scientific">Pholiota conissans</name>
    <dbReference type="NCBI Taxonomy" id="109636"/>
    <lineage>
        <taxon>Eukaryota</taxon>
        <taxon>Fungi</taxon>
        <taxon>Dikarya</taxon>
        <taxon>Basidiomycota</taxon>
        <taxon>Agaricomycotina</taxon>
        <taxon>Agaricomycetes</taxon>
        <taxon>Agaricomycetidae</taxon>
        <taxon>Agaricales</taxon>
        <taxon>Agaricineae</taxon>
        <taxon>Strophariaceae</taxon>
        <taxon>Pholiota</taxon>
    </lineage>
</organism>
<comment type="function">
    <text evidence="3">Regulates mitochondrial small subunit maturation by controlling 15S rRNA 5'-end processing. Localizes to the 5' precursor of the 15S rRNA in a position that is subsequently occupied by mS47 in the mature yeast mtSSU. Uses structure and sequence-specific RNA recognition, binding to a single-stranded region of the precursor and specifically recognizing bases -6 to -1. The exchange of Ccm1 for mS47 is coupled to the irreversible removal of precursor rRNA that is accompanied by conformational changes of the mitoribosomal proteins uS5m and mS26. These conformational changes signal completion of 5'-end rRNA processing through protection of the mature 5'-end of the 15S rRNA and stabilization of mS47. The removal of the 5' precursor together with the dissociation of Ccm1 may be catalyzed by the 5'-3' exoribonuclease Pet127. Involved in the specific removal of group I introns in mitochondrial encoded transcripts.</text>
</comment>
<sequence>MAEPFAASVLNSLLQPRVPLARVTRSKGHTVLAANFFTPVPRQSKHKSSAADAPAVGHILECQAWAYPPTKPSLWGHDGSMRTTLMGELTPTDARGRVRRTSKSNRPRLASMEQSNGHRLYHVSHSSAAQPARDYSRTSYSNLEVADEEPVASTSASSPASPVVLFCQALEKGTLSSELSAQFDALESSGRLAELPTYEVIELAEVLADQIDSLCTYLPDAHLVREWGQRLQILVDLVDESASPSNFPVDSELVDSLHTRSTLFMGDFAEARELDEQELQRMNPAYQRQAYTSRVLALSVHNSISAAINYVFVEASSRRKLLDIDAHVADSFLHLFTRDNMHSTLAATAQWEPDARNALFDFVLHALAAKKEYAKSLAIIREIRQEGAVCPSNLLAEACKDLASVDEIEAAEEVFAMIPRDDSNSAPLEQYVSLLRKPPDEEADKPAAPADRSQQIRMTMSKFNQLFPKGHDGIRTPKPSLKIYMALMAHLAHLEKYERGIEIGEELMHDNFQPDVRLAGLLMRCYFGKSDTLGVTNFLKYLKQSDFKGDNLFYTLVIRYFGTHLDPTAAVAVFDEAIANGVAPDKQMYRRLMGAYFRSGCWKEAISLFLKLKEAKPELVDIHAYNVVLQGCLFMGAPFRTVFKMFMIMEKQGYIPNKYSYAILVRGALDAGQFQFVQDIYREIMAKPNWEELIDVAFFTNVVTGYIRIGKQAEARKMLKKMRQLRIKPTAVTHGAIARAYATAEGEGGLELAEEYIHSVVTNKNDQSWRDASHGKLRKDPMALLYGFLIDRRCHNSDVDGAERLVGEYLNNGGQLTIGILKSLLSMYGKLDRLDDFRTVWKHIVELAMKPYRARENEDDKFATKMRSITAPVDIYTNTLSRACCHREVAKTWGELSSRQHAFDASNWHAFAHACLRAGQIEQAFAIMEHSFQPLFSNALRNHFRKSPDVDAPHDEKIAYYKRLYWVPPPKPLIEPASRVRAARTNKAVNRNKYLLTDEHAMEVDFSFPLTLLRRIGPNWHDWKPRMALLESLLMAMMYLEDGFPIRGMAPGEERAHSIAAEKTENRGATEALLKTLHENHPKTMHRLRRFRYKETVKLGGYGMKKKYILSRVSS</sequence>
<keyword evidence="2" id="KW-0677">Repeat</keyword>
<dbReference type="PROSITE" id="PS51375">
    <property type="entry name" value="PPR"/>
    <property type="match status" value="3"/>
</dbReference>
<comment type="similarity">
    <text evidence="1">Belongs to the CCM1 family.</text>
</comment>
<keyword evidence="7" id="KW-1185">Reference proteome</keyword>
<feature type="repeat" description="PPR" evidence="5">
    <location>
        <begin position="621"/>
        <end position="656"/>
    </location>
</feature>
<dbReference type="InterPro" id="IPR002885">
    <property type="entry name" value="PPR_rpt"/>
</dbReference>
<dbReference type="PANTHER" id="PTHR47447:SF24">
    <property type="entry name" value="PENTATRICOPEPTIDE REPEAT-CONTAINING PROTEIN"/>
    <property type="match status" value="1"/>
</dbReference>
<comment type="caution">
    <text evidence="6">The sequence shown here is derived from an EMBL/GenBank/DDBJ whole genome shotgun (WGS) entry which is preliminary data.</text>
</comment>
<dbReference type="AlphaFoldDB" id="A0A9P6D3Q3"/>
<dbReference type="Pfam" id="PF13041">
    <property type="entry name" value="PPR_2"/>
    <property type="match status" value="1"/>
</dbReference>
<evidence type="ECO:0000256" key="1">
    <source>
        <dbReference type="ARBA" id="ARBA00006192"/>
    </source>
</evidence>
<dbReference type="Gene3D" id="1.25.40.10">
    <property type="entry name" value="Tetratricopeptide repeat domain"/>
    <property type="match status" value="3"/>
</dbReference>
<dbReference type="InterPro" id="IPR011990">
    <property type="entry name" value="TPR-like_helical_dom_sf"/>
</dbReference>
<dbReference type="OrthoDB" id="185373at2759"/>
<reference evidence="6" key="1">
    <citation type="submission" date="2020-11" db="EMBL/GenBank/DDBJ databases">
        <authorList>
            <consortium name="DOE Joint Genome Institute"/>
            <person name="Ahrendt S."/>
            <person name="Riley R."/>
            <person name="Andreopoulos W."/>
            <person name="Labutti K."/>
            <person name="Pangilinan J."/>
            <person name="Ruiz-Duenas F.J."/>
            <person name="Barrasa J.M."/>
            <person name="Sanchez-Garcia M."/>
            <person name="Camarero S."/>
            <person name="Miyauchi S."/>
            <person name="Serrano A."/>
            <person name="Linde D."/>
            <person name="Babiker R."/>
            <person name="Drula E."/>
            <person name="Ayuso-Fernandez I."/>
            <person name="Pacheco R."/>
            <person name="Padilla G."/>
            <person name="Ferreira P."/>
            <person name="Barriuso J."/>
            <person name="Kellner H."/>
            <person name="Castanera R."/>
            <person name="Alfaro M."/>
            <person name="Ramirez L."/>
            <person name="Pisabarro A.G."/>
            <person name="Kuo A."/>
            <person name="Tritt A."/>
            <person name="Lipzen A."/>
            <person name="He G."/>
            <person name="Yan M."/>
            <person name="Ng V."/>
            <person name="Cullen D."/>
            <person name="Martin F."/>
            <person name="Rosso M.-N."/>
            <person name="Henrissat B."/>
            <person name="Hibbett D."/>
            <person name="Martinez A.T."/>
            <person name="Grigoriev I.V."/>
        </authorList>
    </citation>
    <scope>NUCLEOTIDE SEQUENCE</scope>
    <source>
        <strain evidence="6">CIRM-BRFM 674</strain>
    </source>
</reference>
<name>A0A9P6D3Q3_9AGAR</name>
<accession>A0A9P6D3Q3</accession>
<feature type="repeat" description="PPR" evidence="5">
    <location>
        <begin position="585"/>
        <end position="619"/>
    </location>
</feature>
<proteinExistence type="inferred from homology"/>
<evidence type="ECO:0008006" key="8">
    <source>
        <dbReference type="Google" id="ProtNLM"/>
    </source>
</evidence>